<evidence type="ECO:0008006" key="2">
    <source>
        <dbReference type="Google" id="ProtNLM"/>
    </source>
</evidence>
<sequence>MNDPTESDQIRPLGVSDKQSIAIDALVSGALQWEAAEKAGVQRTTVTAWCNHNIAFKAERNQRRQDRTEAAGEQLQETLCAALVHLGEKVREGDTGAAMAIVKAVGVGHLLDAVKPGPTDPAAVKTKLAQRFESEVLVELLTGSEFADFVQERSDQSAG</sequence>
<protein>
    <recommendedName>
        <fullName evidence="2">Homeodomain phBC6A51-type domain-containing protein</fullName>
    </recommendedName>
</protein>
<accession>A0A382JHH5</accession>
<evidence type="ECO:0000313" key="1">
    <source>
        <dbReference type="EMBL" id="SVC10812.1"/>
    </source>
</evidence>
<dbReference type="EMBL" id="UINC01074010">
    <property type="protein sequence ID" value="SVC10812.1"/>
    <property type="molecule type" value="Genomic_DNA"/>
</dbReference>
<reference evidence="1" key="1">
    <citation type="submission" date="2018-05" db="EMBL/GenBank/DDBJ databases">
        <authorList>
            <person name="Lanie J.A."/>
            <person name="Ng W.-L."/>
            <person name="Kazmierczak K.M."/>
            <person name="Andrzejewski T.M."/>
            <person name="Davidsen T.M."/>
            <person name="Wayne K.J."/>
            <person name="Tettelin H."/>
            <person name="Glass J.I."/>
            <person name="Rusch D."/>
            <person name="Podicherti R."/>
            <person name="Tsui H.-C.T."/>
            <person name="Winkler M.E."/>
        </authorList>
    </citation>
    <scope>NUCLEOTIDE SEQUENCE</scope>
</reference>
<proteinExistence type="predicted"/>
<organism evidence="1">
    <name type="scientific">marine metagenome</name>
    <dbReference type="NCBI Taxonomy" id="408172"/>
    <lineage>
        <taxon>unclassified sequences</taxon>
        <taxon>metagenomes</taxon>
        <taxon>ecological metagenomes</taxon>
    </lineage>
</organism>
<dbReference type="AlphaFoldDB" id="A0A382JHH5"/>
<name>A0A382JHH5_9ZZZZ</name>
<gene>
    <name evidence="1" type="ORF">METZ01_LOCUS263666</name>
</gene>